<proteinExistence type="predicted"/>
<protein>
    <submittedName>
        <fullName evidence="1">MFS transporter</fullName>
    </submittedName>
</protein>
<keyword evidence="2" id="KW-1185">Reference proteome</keyword>
<name>A0AC61NB78_9BACT</name>
<organism evidence="1 2">
    <name type="scientific">Halosquirtibacter laminarini</name>
    <dbReference type="NCBI Taxonomy" id="3374600"/>
    <lineage>
        <taxon>Bacteria</taxon>
        <taxon>Pseudomonadati</taxon>
        <taxon>Bacteroidota</taxon>
        <taxon>Bacteroidia</taxon>
        <taxon>Marinilabiliales</taxon>
        <taxon>Prolixibacteraceae</taxon>
        <taxon>Halosquirtibacter</taxon>
    </lineage>
</organism>
<dbReference type="Proteomes" id="UP000826212">
    <property type="component" value="Chromosome"/>
</dbReference>
<reference evidence="1" key="1">
    <citation type="submission" date="2021-08" db="EMBL/GenBank/DDBJ databases">
        <title>Novel anaerobic bacterium isolated from sea squirt in East Sea, Republic of Korea.</title>
        <authorList>
            <person name="Nguyen T.H."/>
            <person name="Li Z."/>
            <person name="Lee Y.-J."/>
            <person name="Ko J."/>
            <person name="Kim S.-G."/>
        </authorList>
    </citation>
    <scope>NUCLEOTIDE SEQUENCE</scope>
    <source>
        <strain evidence="1">KCTC 25031</strain>
    </source>
</reference>
<evidence type="ECO:0000313" key="1">
    <source>
        <dbReference type="EMBL" id="QZE12728.1"/>
    </source>
</evidence>
<evidence type="ECO:0000313" key="2">
    <source>
        <dbReference type="Proteomes" id="UP000826212"/>
    </source>
</evidence>
<gene>
    <name evidence="1" type="ORF">K4L44_09010</name>
</gene>
<dbReference type="EMBL" id="CP081303">
    <property type="protein sequence ID" value="QZE12728.1"/>
    <property type="molecule type" value="Genomic_DNA"/>
</dbReference>
<sequence length="384" mass="43984">MSINFQKSPMYRYLIVLSFTVAIGFQAWRTLFNNFAVDQVHLNSIQVGAIQSIREIPGFLSLLVVYLLLIIKEHRLASLSVLLMGVGVVFTGIFDSFIGVIATTLLMSTGFHYYETTNQSLTLQYFPPNEAALVIGKTKSYAALANIIAGAMIWIFSTIPFMTFEYNYMVFGGFVILVSIWAFTFDPTQKLKHKQHKKIIFKRKYWLFYVLNFLSGSRRQIFVVFSVFMLVQMYHFSIKWVTLLFIINNIIGYFANPAIARLINKYGEKRMLQIEYIALILIFSGYAIFENGYIIAALYVLDHLFFPFSMGIKTWFQKIADPKDIGSSMAVGFTINHISAVIIPFIGGILFSISWRIPFAFGILIAITSLYFTKYIKEDSLKLK</sequence>
<accession>A0AC61NB78</accession>